<comment type="caution">
    <text evidence="7">The sequence shown here is derived from an EMBL/GenBank/DDBJ whole genome shotgun (WGS) entry which is preliminary data.</text>
</comment>
<dbReference type="EC" id="2.3.2.15" evidence="1"/>
<dbReference type="AlphaFoldDB" id="A0A9N8EN94"/>
<dbReference type="Gene3D" id="3.90.70.30">
    <property type="entry name" value="Phytochelatin synthase, N-terminal domain"/>
    <property type="match status" value="1"/>
</dbReference>
<evidence type="ECO:0000256" key="4">
    <source>
        <dbReference type="ARBA" id="ARBA00022723"/>
    </source>
</evidence>
<dbReference type="OrthoDB" id="448954at2759"/>
<dbReference type="FunFam" id="3.90.70.30:FF:000001">
    <property type="entry name" value="Glutathione gamma-glutamylcysteinyltransferase 1"/>
    <property type="match status" value="1"/>
</dbReference>
<evidence type="ECO:0000313" key="8">
    <source>
        <dbReference type="Proteomes" id="UP001153069"/>
    </source>
</evidence>
<dbReference type="SUPFAM" id="SSF54001">
    <property type="entry name" value="Cysteine proteinases"/>
    <property type="match status" value="1"/>
</dbReference>
<name>A0A9N8EN94_9STRA</name>
<evidence type="ECO:0000256" key="2">
    <source>
        <dbReference type="ARBA" id="ARBA00022539"/>
    </source>
</evidence>
<keyword evidence="2" id="KW-0104">Cadmium</keyword>
<dbReference type="PROSITE" id="PS51443">
    <property type="entry name" value="PCS"/>
    <property type="match status" value="1"/>
</dbReference>
<evidence type="ECO:0000256" key="3">
    <source>
        <dbReference type="ARBA" id="ARBA00022679"/>
    </source>
</evidence>
<dbReference type="PANTHER" id="PTHR33447">
    <property type="entry name" value="GLUTATHIONE GAMMA-GLUTAMYLCYSTEINYLTRANSFERASE"/>
    <property type="match status" value="1"/>
</dbReference>
<dbReference type="InterPro" id="IPR007719">
    <property type="entry name" value="PCS_N"/>
</dbReference>
<accession>A0A9N8EN94</accession>
<dbReference type="Proteomes" id="UP001153069">
    <property type="component" value="Unassembled WGS sequence"/>
</dbReference>
<keyword evidence="4" id="KW-0479">Metal-binding</keyword>
<proteinExistence type="predicted"/>
<keyword evidence="8" id="KW-1185">Reference proteome</keyword>
<dbReference type="EMBL" id="CAICTM010001606">
    <property type="protein sequence ID" value="CAB9524947.1"/>
    <property type="molecule type" value="Genomic_DNA"/>
</dbReference>
<dbReference type="Pfam" id="PF05023">
    <property type="entry name" value="Phytochelatin"/>
    <property type="match status" value="1"/>
</dbReference>
<dbReference type="InterPro" id="IPR038156">
    <property type="entry name" value="PCS_N_sf"/>
</dbReference>
<keyword evidence="3" id="KW-0808">Transferase</keyword>
<evidence type="ECO:0000256" key="5">
    <source>
        <dbReference type="SAM" id="MobiDB-lite"/>
    </source>
</evidence>
<feature type="region of interest" description="Disordered" evidence="5">
    <location>
        <begin position="37"/>
        <end position="101"/>
    </location>
</feature>
<gene>
    <name evidence="7" type="ORF">SEMRO_1608_G285650.1</name>
</gene>
<evidence type="ECO:0000256" key="1">
    <source>
        <dbReference type="ARBA" id="ARBA00012468"/>
    </source>
</evidence>
<evidence type="ECO:0000259" key="6">
    <source>
        <dbReference type="PROSITE" id="PS51443"/>
    </source>
</evidence>
<evidence type="ECO:0000313" key="7">
    <source>
        <dbReference type="EMBL" id="CAB9524947.1"/>
    </source>
</evidence>
<reference evidence="7" key="1">
    <citation type="submission" date="2020-06" db="EMBL/GenBank/DDBJ databases">
        <authorList>
            <consortium name="Plant Systems Biology data submission"/>
        </authorList>
    </citation>
    <scope>NUCLEOTIDE SEQUENCE</scope>
    <source>
        <strain evidence="7">D6</strain>
    </source>
</reference>
<protein>
    <recommendedName>
        <fullName evidence="1">glutathione gamma-glutamylcysteinyltransferase</fullName>
        <ecNumber evidence="1">2.3.2.15</ecNumber>
    </recommendedName>
</protein>
<feature type="domain" description="Peptidase C83" evidence="6">
    <location>
        <begin position="144"/>
        <end position="387"/>
    </location>
</feature>
<dbReference type="InterPro" id="IPR038765">
    <property type="entry name" value="Papain-like_cys_pep_sf"/>
</dbReference>
<organism evidence="7 8">
    <name type="scientific">Seminavis robusta</name>
    <dbReference type="NCBI Taxonomy" id="568900"/>
    <lineage>
        <taxon>Eukaryota</taxon>
        <taxon>Sar</taxon>
        <taxon>Stramenopiles</taxon>
        <taxon>Ochrophyta</taxon>
        <taxon>Bacillariophyta</taxon>
        <taxon>Bacillariophyceae</taxon>
        <taxon>Bacillariophycidae</taxon>
        <taxon>Naviculales</taxon>
        <taxon>Naviculaceae</taxon>
        <taxon>Seminavis</taxon>
    </lineage>
</organism>
<feature type="compositionally biased region" description="Polar residues" evidence="5">
    <location>
        <begin position="56"/>
        <end position="66"/>
    </location>
</feature>
<dbReference type="GO" id="GO:0010038">
    <property type="term" value="P:response to metal ion"/>
    <property type="evidence" value="ECO:0007669"/>
    <property type="project" value="InterPro"/>
</dbReference>
<dbReference type="GO" id="GO:0046938">
    <property type="term" value="P:phytochelatin biosynthetic process"/>
    <property type="evidence" value="ECO:0007669"/>
    <property type="project" value="InterPro"/>
</dbReference>
<sequence length="443" mass="50108">MKSSSYRAIALRLSRLQPSTTTTTIVTVPWPPARTFSSALPDRIDTDDEDEEYPTVTRSAAASSGNYFYRSRRHKTPTRNVHPVFSTTDAHPHPTRKQPEEANMVVNNNNNAISPKIQECTCGYQKEQDLLKENAEPLPPPLPQPVYSVHKRVLPSNLTALSSPLGRQFLLESMAALTAESYWALTEQFVNQSDPAYCGVTTLLMVLNAMNIDPGVRWKGGWRFYGDEDVLLQRCCLNKERIRRVGITMEQFMILGTCHGTRITMKRPPPPAENDNNHYSDSMDTSSYSLQEFRKDLKETLDSQFNRENSMIVTSYSRAALQQTGDGHFSPIAAFHEPSDHVLILDVARFKYPPYWVSVKELYESMQPVDEATQLPRGWYVMTPPSNAVHHSYQMTDEDRRPAHLVPLAHEKEPCPLGEIKVQFCPAKAKAEKEAGVAPKELQ</sequence>
<dbReference type="GO" id="GO:0016756">
    <property type="term" value="F:glutathione gamma-glutamylcysteinyltransferase activity"/>
    <property type="evidence" value="ECO:0007669"/>
    <property type="project" value="UniProtKB-EC"/>
</dbReference>
<dbReference type="InterPro" id="IPR040409">
    <property type="entry name" value="PCS-like"/>
</dbReference>
<dbReference type="GO" id="GO:0046872">
    <property type="term" value="F:metal ion binding"/>
    <property type="evidence" value="ECO:0007669"/>
    <property type="project" value="UniProtKB-KW"/>
</dbReference>